<evidence type="ECO:0000313" key="2">
    <source>
        <dbReference type="Proteomes" id="UP000828390"/>
    </source>
</evidence>
<dbReference type="AlphaFoldDB" id="A0A9D4MEU0"/>
<proteinExistence type="predicted"/>
<comment type="caution">
    <text evidence="1">The sequence shown here is derived from an EMBL/GenBank/DDBJ whole genome shotgun (WGS) entry which is preliminary data.</text>
</comment>
<keyword evidence="2" id="KW-1185">Reference proteome</keyword>
<name>A0A9D4MEU0_DREPO</name>
<sequence>MSLVRLKFVLTQTKKCHLTQTQTKVQCPKIDTNALRLTQSSVITPKRDALRLTHIWFPKIDKNSAIRPTCVVPLDPTKCVVPLDQIVTQTQAWFTKIDTK</sequence>
<dbReference type="Proteomes" id="UP000828390">
    <property type="component" value="Unassembled WGS sequence"/>
</dbReference>
<evidence type="ECO:0000313" key="1">
    <source>
        <dbReference type="EMBL" id="KAH3875493.1"/>
    </source>
</evidence>
<accession>A0A9D4MEU0</accession>
<gene>
    <name evidence="1" type="ORF">DPMN_038760</name>
</gene>
<protein>
    <submittedName>
        <fullName evidence="1">Uncharacterized protein</fullName>
    </submittedName>
</protein>
<organism evidence="1 2">
    <name type="scientific">Dreissena polymorpha</name>
    <name type="common">Zebra mussel</name>
    <name type="synonym">Mytilus polymorpha</name>
    <dbReference type="NCBI Taxonomy" id="45954"/>
    <lineage>
        <taxon>Eukaryota</taxon>
        <taxon>Metazoa</taxon>
        <taxon>Spiralia</taxon>
        <taxon>Lophotrochozoa</taxon>
        <taxon>Mollusca</taxon>
        <taxon>Bivalvia</taxon>
        <taxon>Autobranchia</taxon>
        <taxon>Heteroconchia</taxon>
        <taxon>Euheterodonta</taxon>
        <taxon>Imparidentia</taxon>
        <taxon>Neoheterodontei</taxon>
        <taxon>Myida</taxon>
        <taxon>Dreissenoidea</taxon>
        <taxon>Dreissenidae</taxon>
        <taxon>Dreissena</taxon>
    </lineage>
</organism>
<reference evidence="1" key="1">
    <citation type="journal article" date="2019" name="bioRxiv">
        <title>The Genome of the Zebra Mussel, Dreissena polymorpha: A Resource for Invasive Species Research.</title>
        <authorList>
            <person name="McCartney M.A."/>
            <person name="Auch B."/>
            <person name="Kono T."/>
            <person name="Mallez S."/>
            <person name="Zhang Y."/>
            <person name="Obille A."/>
            <person name="Becker A."/>
            <person name="Abrahante J.E."/>
            <person name="Garbe J."/>
            <person name="Badalamenti J.P."/>
            <person name="Herman A."/>
            <person name="Mangelson H."/>
            <person name="Liachko I."/>
            <person name="Sullivan S."/>
            <person name="Sone E.D."/>
            <person name="Koren S."/>
            <person name="Silverstein K.A.T."/>
            <person name="Beckman K.B."/>
            <person name="Gohl D.M."/>
        </authorList>
    </citation>
    <scope>NUCLEOTIDE SEQUENCE</scope>
    <source>
        <strain evidence="1">Duluth1</strain>
        <tissue evidence="1">Whole animal</tissue>
    </source>
</reference>
<reference evidence="1" key="2">
    <citation type="submission" date="2020-11" db="EMBL/GenBank/DDBJ databases">
        <authorList>
            <person name="McCartney M.A."/>
            <person name="Auch B."/>
            <person name="Kono T."/>
            <person name="Mallez S."/>
            <person name="Becker A."/>
            <person name="Gohl D.M."/>
            <person name="Silverstein K.A.T."/>
            <person name="Koren S."/>
            <person name="Bechman K.B."/>
            <person name="Herman A."/>
            <person name="Abrahante J.E."/>
            <person name="Garbe J."/>
        </authorList>
    </citation>
    <scope>NUCLEOTIDE SEQUENCE</scope>
    <source>
        <strain evidence="1">Duluth1</strain>
        <tissue evidence="1">Whole animal</tissue>
    </source>
</reference>
<dbReference type="EMBL" id="JAIWYP010000002">
    <property type="protein sequence ID" value="KAH3875493.1"/>
    <property type="molecule type" value="Genomic_DNA"/>
</dbReference>